<dbReference type="AlphaFoldDB" id="A0A0H2KM07"/>
<dbReference type="PATRIC" id="fig|264251.5.peg.2760"/>
<dbReference type="Pfam" id="PF12796">
    <property type="entry name" value="Ank_2"/>
    <property type="match status" value="1"/>
</dbReference>
<feature type="repeat" description="ANK" evidence="1">
    <location>
        <begin position="142"/>
        <end position="174"/>
    </location>
</feature>
<dbReference type="SUPFAM" id="SSF48403">
    <property type="entry name" value="Ankyrin repeat"/>
    <property type="match status" value="1"/>
</dbReference>
<comment type="caution">
    <text evidence="3">The sequence shown here is derived from an EMBL/GenBank/DDBJ whole genome shotgun (WGS) entry which is preliminary data.</text>
</comment>
<organism evidence="3 4">
    <name type="scientific">Cellulosimicrobium funkei</name>
    <dbReference type="NCBI Taxonomy" id="264251"/>
    <lineage>
        <taxon>Bacteria</taxon>
        <taxon>Bacillati</taxon>
        <taxon>Actinomycetota</taxon>
        <taxon>Actinomycetes</taxon>
        <taxon>Micrococcales</taxon>
        <taxon>Promicromonosporaceae</taxon>
        <taxon>Cellulosimicrobium</taxon>
    </lineage>
</organism>
<proteinExistence type="predicted"/>
<keyword evidence="4" id="KW-1185">Reference proteome</keyword>
<dbReference type="Gene3D" id="1.25.40.20">
    <property type="entry name" value="Ankyrin repeat-containing domain"/>
    <property type="match status" value="1"/>
</dbReference>
<protein>
    <submittedName>
        <fullName evidence="3">Uncharacterized protein</fullName>
    </submittedName>
</protein>
<gene>
    <name evidence="3" type="ORF">FB00_13570</name>
</gene>
<evidence type="ECO:0000313" key="3">
    <source>
        <dbReference type="EMBL" id="KLN34198.1"/>
    </source>
</evidence>
<dbReference type="PANTHER" id="PTHR24133">
    <property type="entry name" value="ANKYRIN DOMAIN-CONTAINING"/>
    <property type="match status" value="1"/>
</dbReference>
<evidence type="ECO:0000313" key="4">
    <source>
        <dbReference type="Proteomes" id="UP000035265"/>
    </source>
</evidence>
<evidence type="ECO:0000256" key="1">
    <source>
        <dbReference type="PROSITE-ProRule" id="PRU00023"/>
    </source>
</evidence>
<evidence type="ECO:0000256" key="2">
    <source>
        <dbReference type="SAM" id="MobiDB-lite"/>
    </source>
</evidence>
<dbReference type="InterPro" id="IPR002110">
    <property type="entry name" value="Ankyrin_rpt"/>
</dbReference>
<dbReference type="EMBL" id="JNBQ01000018">
    <property type="protein sequence ID" value="KLN34198.1"/>
    <property type="molecule type" value="Genomic_DNA"/>
</dbReference>
<dbReference type="Proteomes" id="UP000035265">
    <property type="component" value="Unassembled WGS sequence"/>
</dbReference>
<sequence>MREYASLDAAREAQRLYDSRSLIGEALAQMGQHGLHAAETVAEVQSLLRDGAPIDGAARIDYGDTIQHWETPLLTALVDERWQVARELLRSGADVDAPNAAIFPNGGGFGHTALHMMLQRSDHYGVQELIAAGADVNRQTTLGSTPLYFAASVDDQELVRVLLDAGANPQIRDLDGKSPTDAAGPRTRHLLG</sequence>
<feature type="repeat" description="ANK" evidence="1">
    <location>
        <begin position="68"/>
        <end position="100"/>
    </location>
</feature>
<dbReference type="SMART" id="SM00248">
    <property type="entry name" value="ANK"/>
    <property type="match status" value="3"/>
</dbReference>
<dbReference type="PROSITE" id="PS50297">
    <property type="entry name" value="ANK_REP_REGION"/>
    <property type="match status" value="2"/>
</dbReference>
<reference evidence="3 4" key="1">
    <citation type="submission" date="2014-05" db="EMBL/GenBank/DDBJ databases">
        <title>Cellulosimicrobium funkei U11 genome.</title>
        <authorList>
            <person name="Hu C."/>
            <person name="Gong Y."/>
            <person name="Wan W."/>
            <person name="Jiang M."/>
        </authorList>
    </citation>
    <scope>NUCLEOTIDE SEQUENCE [LARGE SCALE GENOMIC DNA]</scope>
    <source>
        <strain evidence="3 4">U11</strain>
    </source>
</reference>
<dbReference type="PROSITE" id="PS50088">
    <property type="entry name" value="ANK_REPEAT"/>
    <property type="match status" value="3"/>
</dbReference>
<dbReference type="STRING" id="264251.FB00_13570"/>
<name>A0A0H2KM07_9MICO</name>
<dbReference type="InterPro" id="IPR052391">
    <property type="entry name" value="E3_Ligase-Neurotoxin"/>
</dbReference>
<feature type="region of interest" description="Disordered" evidence="2">
    <location>
        <begin position="172"/>
        <end position="192"/>
    </location>
</feature>
<feature type="repeat" description="ANK" evidence="1">
    <location>
        <begin position="109"/>
        <end position="141"/>
    </location>
</feature>
<dbReference type="InterPro" id="IPR036770">
    <property type="entry name" value="Ankyrin_rpt-contain_sf"/>
</dbReference>
<keyword evidence="1" id="KW-0040">ANK repeat</keyword>
<accession>A0A0H2KM07</accession>
<dbReference type="PANTHER" id="PTHR24133:SF40">
    <property type="entry name" value="ANKYRIN REPEAT DOMAIN 44"/>
    <property type="match status" value="1"/>
</dbReference>